<accession>A0A4Q7P2I1</accession>
<reference evidence="1 2" key="1">
    <citation type="submission" date="2019-02" db="EMBL/GenBank/DDBJ databases">
        <title>Genomic Encyclopedia of Type Strains, Phase IV (KMG-IV): sequencing the most valuable type-strain genomes for metagenomic binning, comparative biology and taxonomic classification.</title>
        <authorList>
            <person name="Goeker M."/>
        </authorList>
    </citation>
    <scope>NUCLEOTIDE SEQUENCE [LARGE SCALE GENOMIC DNA]</scope>
    <source>
        <strain evidence="1 2">DSM 29486</strain>
    </source>
</reference>
<comment type="caution">
    <text evidence="1">The sequence shown here is derived from an EMBL/GenBank/DDBJ whole genome shotgun (WGS) entry which is preliminary data.</text>
</comment>
<proteinExistence type="predicted"/>
<gene>
    <name evidence="1" type="ORF">EV209_2470</name>
</gene>
<evidence type="ECO:0000313" key="1">
    <source>
        <dbReference type="EMBL" id="RZS94103.1"/>
    </source>
</evidence>
<dbReference type="EMBL" id="SGXF01000005">
    <property type="protein sequence ID" value="RZS94103.1"/>
    <property type="molecule type" value="Genomic_DNA"/>
</dbReference>
<name>A0A4Q7P2I1_9FIRM</name>
<dbReference type="AlphaFoldDB" id="A0A4Q7P2I1"/>
<organism evidence="1 2">
    <name type="scientific">Cuneatibacter caecimuris</name>
    <dbReference type="NCBI Taxonomy" id="1796618"/>
    <lineage>
        <taxon>Bacteria</taxon>
        <taxon>Bacillati</taxon>
        <taxon>Bacillota</taxon>
        <taxon>Clostridia</taxon>
        <taxon>Lachnospirales</taxon>
        <taxon>Lachnospiraceae</taxon>
        <taxon>Cuneatibacter</taxon>
    </lineage>
</organism>
<dbReference type="Proteomes" id="UP000292927">
    <property type="component" value="Unassembled WGS sequence"/>
</dbReference>
<keyword evidence="2" id="KW-1185">Reference proteome</keyword>
<sequence length="72" mass="7884">MRALSREKTIWWKVFMPAGSEPASELPARMAEAGRSPALRAWRVPFKQTVNQGGTAGNPVPNGAAFRRFSIA</sequence>
<protein>
    <submittedName>
        <fullName evidence="1">Uncharacterized protein</fullName>
    </submittedName>
</protein>
<evidence type="ECO:0000313" key="2">
    <source>
        <dbReference type="Proteomes" id="UP000292927"/>
    </source>
</evidence>